<evidence type="ECO:0000259" key="3">
    <source>
        <dbReference type="Pfam" id="PF08385"/>
    </source>
</evidence>
<dbReference type="Gene3D" id="3.20.180.20">
    <property type="entry name" value="Dynein heavy chain, N-terminal domain 2"/>
    <property type="match status" value="1"/>
</dbReference>
<proteinExistence type="predicted"/>
<dbReference type="Gene3D" id="1.20.140.100">
    <property type="entry name" value="Dynein heavy chain, N-terminal domain 2"/>
    <property type="match status" value="1"/>
</dbReference>
<evidence type="ECO:0000259" key="4">
    <source>
        <dbReference type="Pfam" id="PF08393"/>
    </source>
</evidence>
<name>A0ABQ9J8L6_9CUCU</name>
<reference evidence="5" key="1">
    <citation type="journal article" date="2023" name="Insect Mol. Biol.">
        <title>Genome sequencing provides insights into the evolution of gene families encoding plant cell wall-degrading enzymes in longhorned beetles.</title>
        <authorList>
            <person name="Shin N.R."/>
            <person name="Okamura Y."/>
            <person name="Kirsch R."/>
            <person name="Pauchet Y."/>
        </authorList>
    </citation>
    <scope>NUCLEOTIDE SEQUENCE</scope>
    <source>
        <strain evidence="5">MMC_N1</strain>
    </source>
</reference>
<dbReference type="InterPro" id="IPR026983">
    <property type="entry name" value="DHC"/>
</dbReference>
<dbReference type="InterPro" id="IPR042228">
    <property type="entry name" value="Dynein_linker_3"/>
</dbReference>
<evidence type="ECO:0000313" key="6">
    <source>
        <dbReference type="Proteomes" id="UP001162164"/>
    </source>
</evidence>
<protein>
    <recommendedName>
        <fullName evidence="7">Dynein heavy chain, cytoplasmic</fullName>
    </recommendedName>
</protein>
<dbReference type="Pfam" id="PF08393">
    <property type="entry name" value="DHC_N2"/>
    <property type="match status" value="1"/>
</dbReference>
<dbReference type="InterPro" id="IPR042222">
    <property type="entry name" value="Dynein_2_N"/>
</dbReference>
<dbReference type="Pfam" id="PF08385">
    <property type="entry name" value="DHC_N1"/>
    <property type="match status" value="1"/>
</dbReference>
<gene>
    <name evidence="5" type="ORF">NQ317_014466</name>
</gene>
<dbReference type="Proteomes" id="UP001162164">
    <property type="component" value="Unassembled WGS sequence"/>
</dbReference>
<evidence type="ECO:0008006" key="7">
    <source>
        <dbReference type="Google" id="ProtNLM"/>
    </source>
</evidence>
<dbReference type="PANTHER" id="PTHR46532:SF13">
    <property type="entry name" value="CYTOPLASMIC DYNEIN 1 HEAVY CHAIN 1"/>
    <property type="match status" value="1"/>
</dbReference>
<keyword evidence="1" id="KW-0175">Coiled coil</keyword>
<dbReference type="Gene3D" id="1.10.287.2620">
    <property type="match status" value="1"/>
</dbReference>
<evidence type="ECO:0000256" key="1">
    <source>
        <dbReference type="SAM" id="Coils"/>
    </source>
</evidence>
<dbReference type="EMBL" id="JAPWTJ010001021">
    <property type="protein sequence ID" value="KAJ8974295.1"/>
    <property type="molecule type" value="Genomic_DNA"/>
</dbReference>
<dbReference type="PANTHER" id="PTHR46532">
    <property type="entry name" value="MALE FERTILITY FACTOR KL5"/>
    <property type="match status" value="1"/>
</dbReference>
<feature type="region of interest" description="Disordered" evidence="2">
    <location>
        <begin position="661"/>
        <end position="680"/>
    </location>
</feature>
<dbReference type="InterPro" id="IPR013602">
    <property type="entry name" value="Dynein_heavy_linker"/>
</dbReference>
<feature type="domain" description="Dynein heavy chain tail" evidence="3">
    <location>
        <begin position="3"/>
        <end position="559"/>
    </location>
</feature>
<dbReference type="Gene3D" id="1.20.58.1120">
    <property type="match status" value="1"/>
</dbReference>
<feature type="coiled-coil region" evidence="1">
    <location>
        <begin position="285"/>
        <end position="312"/>
    </location>
</feature>
<accession>A0ABQ9J8L6</accession>
<feature type="domain" description="Dynein heavy chain linker" evidence="4">
    <location>
        <begin position="1044"/>
        <end position="1444"/>
    </location>
</feature>
<evidence type="ECO:0000256" key="2">
    <source>
        <dbReference type="SAM" id="MobiDB-lite"/>
    </source>
</evidence>
<keyword evidence="6" id="KW-1185">Reference proteome</keyword>
<dbReference type="InterPro" id="IPR013594">
    <property type="entry name" value="Dynein_heavy_tail"/>
</dbReference>
<comment type="caution">
    <text evidence="5">The sequence shown here is derived from an EMBL/GenBank/DDBJ whole genome shotgun (WGS) entry which is preliminary data.</text>
</comment>
<sequence length="1591" mass="184288">MASVTKLDRDPSSGTALQEISFWLNLERALHRIQEKRESMEVALTLDILKHGKRFHATVSFDTDTGLKQAIATVNDYNILMKDFPINDLLSATELERIRAAVQLIFAHLRKVRSTKYPIQRCLRLVEAISRDLGTQLLKVLGTRRLMHIPFEEFEKVMTQCFDVFAIWEDEYEKLQALLRKKRDEHMKMVWRISAQHKKLQSRMEQMRKFRRQHEQLRTVIVRVLRPTIRETAAPIEGEELEPPKPTFSLDAADANAIEASRKEVNLAYENVKEVDCLDISKEGQDAWDAAVQRYEERIDRVEARITAHLRDQLGTAKNANEMFRIFSRFNALFVRPHIRGAIREYQTHLIQRVKDDIEALHEKFKAPFLKGSIPTKQQCENKQSKGWENHIEGQKLKADGDSFRLKLNTQEIFDDWARNVQQRNLGVSGRIFTIEAVRSRTGRGNVLKLKVNFLPEIITLAKEVRNLKCLGFRVPLAIVNKAHQANQLYPFAISLIESVRTYEMTLEKLTNRTSPPSGVKIEDKASIIPLVAGMRKEVQQLIAEGIQLVWESYKLDPYVQRLSDTVVSFQERVEELLIVGEQLEVDVRSLETCPYSANTFADILSKIQHAVDDLSLKQYSNLHIWVSRLDEEVEKNLARRLQAGIEAWTDALSGTKKEIDHSMDTDAPTQPTHKPGGDPQIQIVVHEVRITNQTMYLYPSIEEARFQIMQQLFAWQAIVTSQQRLQSSRYQVGVDKPVTETYRNILTKLPGGPVPLSSAYSAIASKIKEVQNYVNEWLTYQSLWDLQADNLYGKLGDDISKWMECLNDIKKTRTTFDTSDTRREFGPIVIDFAKVQSKVSLKYDSWHKDTLGKFGGLLGNEMVEFHSNVSKSRSDLELQSIEAASTSDAVSFITYVQQLKRNMKAWERQVEIYREGQRILERQRFQFPTAWLHVENLEGEWGAFNEIIKRKDSSIQTQVASLQQKIVSEDKAVESRTNDFLSDWERSKPVEGHLKPDEALSQLQLFESKFGRLKEERDNVAKAKEALELQEPGGVSTSEDRMQVVYEELQDLRGVWSELARIWQQIDETREKPWLSVQPRKLRQQLDAMSTQLKELPARLRQYASYEYVKKTLQTYTKVNMLIVELKSDALKERHWKQLMKQLRVNWILSDLTLGQVWDVNLQRNESIVKDIILIAQGEMALEEFLKQVRESWQTYELDLINYQNKCKIIRGWDDLFNKVKEHINSVAAMKLSPYYKVFEEEALTWEEKLNRINALFDVWIDVQRRWVYLEGIFSGSADIKTLLPVETSRFQSISSEFLGLMKKVSKSPMVMDVLNIPGVQRALERLADLLGKIQKALGEYLERERTSFPRFYFVGDEDLLEIIGNSKNVARLQKHFKKMFAGVAAILLNEDNTVITGIASREGEEVNFINPVSTVEHPKINEWLTLVEKEMRVTLASNLTQAVQDIKQFKDGIDSALYMKWVDQYQAQIIVLAAQIFWSEDVEAALVKMNGEPQKDPLEKVLQQVENTLNVLADSVLQEQPQLRRKKLEHLINEFVHKRTVTRRLLSNGICSNKAFEWLCEMRFYFDPRQTEVLKQLTIHMANAVLLRI</sequence>
<organism evidence="5 6">
    <name type="scientific">Molorchus minor</name>
    <dbReference type="NCBI Taxonomy" id="1323400"/>
    <lineage>
        <taxon>Eukaryota</taxon>
        <taxon>Metazoa</taxon>
        <taxon>Ecdysozoa</taxon>
        <taxon>Arthropoda</taxon>
        <taxon>Hexapoda</taxon>
        <taxon>Insecta</taxon>
        <taxon>Pterygota</taxon>
        <taxon>Neoptera</taxon>
        <taxon>Endopterygota</taxon>
        <taxon>Coleoptera</taxon>
        <taxon>Polyphaga</taxon>
        <taxon>Cucujiformia</taxon>
        <taxon>Chrysomeloidea</taxon>
        <taxon>Cerambycidae</taxon>
        <taxon>Lamiinae</taxon>
        <taxon>Monochamini</taxon>
        <taxon>Molorchus</taxon>
    </lineage>
</organism>
<evidence type="ECO:0000313" key="5">
    <source>
        <dbReference type="EMBL" id="KAJ8974295.1"/>
    </source>
</evidence>